<comment type="caution">
    <text evidence="12">The sequence shown here is derived from an EMBL/GenBank/DDBJ whole genome shotgun (WGS) entry which is preliminary data.</text>
</comment>
<dbReference type="AlphaFoldDB" id="A0A8S8XD05"/>
<accession>A0A8S8XD05</accession>
<dbReference type="Pfam" id="PF07568">
    <property type="entry name" value="HisKA_2"/>
    <property type="match status" value="1"/>
</dbReference>
<evidence type="ECO:0000259" key="10">
    <source>
        <dbReference type="PROSITE" id="PS50109"/>
    </source>
</evidence>
<dbReference type="SMART" id="SM00387">
    <property type="entry name" value="HATPase_c"/>
    <property type="match status" value="1"/>
</dbReference>
<dbReference type="EMBL" id="BOPV01000001">
    <property type="protein sequence ID" value="GIL39761.1"/>
    <property type="molecule type" value="Genomic_DNA"/>
</dbReference>
<dbReference type="Gene3D" id="3.30.565.10">
    <property type="entry name" value="Histidine kinase-like ATPase, C-terminal domain"/>
    <property type="match status" value="1"/>
</dbReference>
<keyword evidence="9" id="KW-0812">Transmembrane</keyword>
<dbReference type="SUPFAM" id="SSF55874">
    <property type="entry name" value="ATPase domain of HSP90 chaperone/DNA topoisomerase II/histidine kinase"/>
    <property type="match status" value="1"/>
</dbReference>
<protein>
    <recommendedName>
        <fullName evidence="3">histidine kinase</fullName>
        <ecNumber evidence="3">2.7.13.3</ecNumber>
    </recommendedName>
</protein>
<comment type="subcellular location">
    <subcellularLocation>
        <location evidence="2">Membrane</location>
    </subcellularLocation>
</comment>
<evidence type="ECO:0000256" key="5">
    <source>
        <dbReference type="ARBA" id="ARBA00022679"/>
    </source>
</evidence>
<gene>
    <name evidence="12" type="ORF">TMPK1_19980</name>
</gene>
<dbReference type="InterPro" id="IPR011495">
    <property type="entry name" value="Sig_transdc_His_kin_sub2_dim/P"/>
</dbReference>
<evidence type="ECO:0000256" key="7">
    <source>
        <dbReference type="ARBA" id="ARBA00022777"/>
    </source>
</evidence>
<dbReference type="InterPro" id="IPR036890">
    <property type="entry name" value="HATPase_C_sf"/>
</dbReference>
<dbReference type="Pfam" id="PF02518">
    <property type="entry name" value="HATPase_c"/>
    <property type="match status" value="1"/>
</dbReference>
<dbReference type="SUPFAM" id="SSF158472">
    <property type="entry name" value="HAMP domain-like"/>
    <property type="match status" value="1"/>
</dbReference>
<comment type="catalytic activity">
    <reaction evidence="1">
        <text>ATP + protein L-histidine = ADP + protein N-phospho-L-histidine.</text>
        <dbReference type="EC" id="2.7.13.3"/>
    </reaction>
</comment>
<feature type="transmembrane region" description="Helical" evidence="9">
    <location>
        <begin position="275"/>
        <end position="297"/>
    </location>
</feature>
<keyword evidence="7 12" id="KW-0418">Kinase</keyword>
<organism evidence="12 13">
    <name type="scientific">Roseiterribacter gracilis</name>
    <dbReference type="NCBI Taxonomy" id="2812848"/>
    <lineage>
        <taxon>Bacteria</taxon>
        <taxon>Pseudomonadati</taxon>
        <taxon>Pseudomonadota</taxon>
        <taxon>Alphaproteobacteria</taxon>
        <taxon>Rhodospirillales</taxon>
        <taxon>Roseiterribacteraceae</taxon>
        <taxon>Roseiterribacter</taxon>
    </lineage>
</organism>
<evidence type="ECO:0000256" key="6">
    <source>
        <dbReference type="ARBA" id="ARBA00022741"/>
    </source>
</evidence>
<evidence type="ECO:0000256" key="2">
    <source>
        <dbReference type="ARBA" id="ARBA00004370"/>
    </source>
</evidence>
<name>A0A8S8XD05_9PROT</name>
<evidence type="ECO:0000256" key="1">
    <source>
        <dbReference type="ARBA" id="ARBA00000085"/>
    </source>
</evidence>
<dbReference type="CDD" id="cd12914">
    <property type="entry name" value="PDC1_DGC_like"/>
    <property type="match status" value="1"/>
</dbReference>
<dbReference type="PANTHER" id="PTHR41523">
    <property type="entry name" value="TWO-COMPONENT SYSTEM SENSOR PROTEIN"/>
    <property type="match status" value="1"/>
</dbReference>
<dbReference type="InterPro" id="IPR005467">
    <property type="entry name" value="His_kinase_dom"/>
</dbReference>
<evidence type="ECO:0000256" key="9">
    <source>
        <dbReference type="SAM" id="Phobius"/>
    </source>
</evidence>
<keyword evidence="13" id="KW-1185">Reference proteome</keyword>
<keyword evidence="8" id="KW-0067">ATP-binding</keyword>
<evidence type="ECO:0000313" key="13">
    <source>
        <dbReference type="Proteomes" id="UP000681075"/>
    </source>
</evidence>
<keyword evidence="4" id="KW-0597">Phosphoprotein</keyword>
<dbReference type="GO" id="GO:0016020">
    <property type="term" value="C:membrane"/>
    <property type="evidence" value="ECO:0007669"/>
    <property type="project" value="UniProtKB-SubCell"/>
</dbReference>
<evidence type="ECO:0000259" key="11">
    <source>
        <dbReference type="PROSITE" id="PS50885"/>
    </source>
</evidence>
<dbReference type="RefSeq" id="WP_420242880.1">
    <property type="nucleotide sequence ID" value="NZ_BOPV01000001.1"/>
</dbReference>
<dbReference type="Pfam" id="PF00672">
    <property type="entry name" value="HAMP"/>
    <property type="match status" value="1"/>
</dbReference>
<proteinExistence type="predicted"/>
<evidence type="ECO:0000256" key="8">
    <source>
        <dbReference type="ARBA" id="ARBA00022840"/>
    </source>
</evidence>
<dbReference type="SMART" id="SM00304">
    <property type="entry name" value="HAMP"/>
    <property type="match status" value="1"/>
</dbReference>
<dbReference type="InterPro" id="IPR029151">
    <property type="entry name" value="Sensor-like_sf"/>
</dbReference>
<evidence type="ECO:0000256" key="3">
    <source>
        <dbReference type="ARBA" id="ARBA00012438"/>
    </source>
</evidence>
<evidence type="ECO:0000313" key="12">
    <source>
        <dbReference type="EMBL" id="GIL39761.1"/>
    </source>
</evidence>
<dbReference type="CDD" id="cd18774">
    <property type="entry name" value="PDC2_HK_sensor"/>
    <property type="match status" value="1"/>
</dbReference>
<dbReference type="GO" id="GO:0004673">
    <property type="term" value="F:protein histidine kinase activity"/>
    <property type="evidence" value="ECO:0007669"/>
    <property type="project" value="UniProtKB-EC"/>
</dbReference>
<dbReference type="Gene3D" id="3.30.450.20">
    <property type="entry name" value="PAS domain"/>
    <property type="match status" value="1"/>
</dbReference>
<keyword evidence="5" id="KW-0808">Transferase</keyword>
<dbReference type="PANTHER" id="PTHR41523:SF8">
    <property type="entry name" value="ETHYLENE RESPONSE SENSOR PROTEIN"/>
    <property type="match status" value="1"/>
</dbReference>
<dbReference type="GO" id="GO:0005524">
    <property type="term" value="F:ATP binding"/>
    <property type="evidence" value="ECO:0007669"/>
    <property type="project" value="UniProtKB-KW"/>
</dbReference>
<dbReference type="InterPro" id="IPR003660">
    <property type="entry name" value="HAMP_dom"/>
</dbReference>
<dbReference type="Gene3D" id="6.10.340.10">
    <property type="match status" value="1"/>
</dbReference>
<dbReference type="GO" id="GO:0007165">
    <property type="term" value="P:signal transduction"/>
    <property type="evidence" value="ECO:0007669"/>
    <property type="project" value="InterPro"/>
</dbReference>
<evidence type="ECO:0000256" key="4">
    <source>
        <dbReference type="ARBA" id="ARBA00022553"/>
    </source>
</evidence>
<feature type="domain" description="HAMP" evidence="11">
    <location>
        <begin position="299"/>
        <end position="351"/>
    </location>
</feature>
<dbReference type="SUPFAM" id="SSF103190">
    <property type="entry name" value="Sensory domain-like"/>
    <property type="match status" value="1"/>
</dbReference>
<keyword evidence="9" id="KW-1133">Transmembrane helix</keyword>
<dbReference type="PROSITE" id="PS50885">
    <property type="entry name" value="HAMP"/>
    <property type="match status" value="1"/>
</dbReference>
<sequence length="560" mass="61266">MIPTGFDRFRSRLAILLTLLLLPIVGYMAVLGWISASEQSAQARDQVRYLALVASSYQRELFAGTERLFRALSQEPEISGGGTTCESELARTVAGFPDYPQIAVADADGVITCVAGKRDLLGTRIAGRPFFEQARQRRTFVAGAYMLDANSGVPSVIAVQPMLAQDGSFRGVLLATVQVGLVPGMLRSVDMPVDSRLFVLDENGAVLGSSASLPARFADAPERARIARTPHEQFTEKGDDGITRLFVVSKIESGNFSAVLGVPLHDLTALSQRDVVAQIVGPIAIWIIAVLIVWVATDRLIARPLRKLTRTARAYSYGDLEARPVEGGTSEIRALAQTFAEMATRIASRERDLQDAIVKRDGMLREIHHRVKNNLQIVTSLLNLQEKQIAPDSRGAFRDMQTRVRSLALVHRYMYESDELGSVNLGGFLKELATSLQLAYGVPEKQVVVEVIAEPIWDVADRAIPLALLMTEAMTNALRHGFPEGRPGRIEVRLMQLEGRRVRFCVHDDGIGLPGELAAGTLGMTLIRAFARQVGGALDITSQDGTMVTVEFDRMEDETT</sequence>
<dbReference type="EC" id="2.7.13.3" evidence="3"/>
<dbReference type="CDD" id="cd06225">
    <property type="entry name" value="HAMP"/>
    <property type="match status" value="1"/>
</dbReference>
<dbReference type="PROSITE" id="PS50109">
    <property type="entry name" value="HIS_KIN"/>
    <property type="match status" value="1"/>
</dbReference>
<keyword evidence="6" id="KW-0547">Nucleotide-binding</keyword>
<reference evidence="12" key="1">
    <citation type="submission" date="2021-02" db="EMBL/GenBank/DDBJ databases">
        <title>Genome sequence of Rhodospirillales sp. strain TMPK1 isolated from soil.</title>
        <authorList>
            <person name="Nakai R."/>
            <person name="Kusada H."/>
            <person name="Tamaki H."/>
        </authorList>
    </citation>
    <scope>NUCLEOTIDE SEQUENCE</scope>
    <source>
        <strain evidence="12">TMPK1</strain>
    </source>
</reference>
<feature type="domain" description="Histidine kinase" evidence="10">
    <location>
        <begin position="366"/>
        <end position="556"/>
    </location>
</feature>
<keyword evidence="9" id="KW-0472">Membrane</keyword>
<dbReference type="Proteomes" id="UP000681075">
    <property type="component" value="Unassembled WGS sequence"/>
</dbReference>
<dbReference type="InterPro" id="IPR003594">
    <property type="entry name" value="HATPase_dom"/>
</dbReference>